<keyword evidence="3" id="KW-1185">Reference proteome</keyword>
<reference evidence="3" key="1">
    <citation type="journal article" date="2013" name="Science">
        <title>The Amborella genome and the evolution of flowering plants.</title>
        <authorList>
            <consortium name="Amborella Genome Project"/>
        </authorList>
    </citation>
    <scope>NUCLEOTIDE SEQUENCE [LARGE SCALE GENOMIC DNA]</scope>
</reference>
<dbReference type="Proteomes" id="UP000017836">
    <property type="component" value="Unassembled WGS sequence"/>
</dbReference>
<feature type="compositionally biased region" description="Basic and acidic residues" evidence="1">
    <location>
        <begin position="92"/>
        <end position="101"/>
    </location>
</feature>
<sequence>MVPIKGKCQLRNCMFVHSNKKPVTYTPETTGKVRNSQETPPTNTHQGQFWRNLIIGAGGLWAQLRSKTHDWTANKGRGSNCTKTVANGYRDGLKSNLRDSEVTPQKSGHSDIGSPRYASGNLCSTDSGLVEWKKWVKGPPKMVPDGAETLHDDRKPKSKIQCLLSSFGIIFFMVEKYSNATAGTIHHSQNTTKKEVNTPIFFCPFLLIPMGKLAEIGNMIFLVQCPFHTFAYQGVF</sequence>
<organism evidence="2 3">
    <name type="scientific">Amborella trichopoda</name>
    <dbReference type="NCBI Taxonomy" id="13333"/>
    <lineage>
        <taxon>Eukaryota</taxon>
        <taxon>Viridiplantae</taxon>
        <taxon>Streptophyta</taxon>
        <taxon>Embryophyta</taxon>
        <taxon>Tracheophyta</taxon>
        <taxon>Spermatophyta</taxon>
        <taxon>Magnoliopsida</taxon>
        <taxon>Amborellales</taxon>
        <taxon>Amborellaceae</taxon>
        <taxon>Amborella</taxon>
    </lineage>
</organism>
<feature type="region of interest" description="Disordered" evidence="1">
    <location>
        <begin position="26"/>
        <end position="46"/>
    </location>
</feature>
<evidence type="ECO:0000313" key="3">
    <source>
        <dbReference type="Proteomes" id="UP000017836"/>
    </source>
</evidence>
<evidence type="ECO:0000256" key="1">
    <source>
        <dbReference type="SAM" id="MobiDB-lite"/>
    </source>
</evidence>
<accession>U5D0E4</accession>
<dbReference type="AlphaFoldDB" id="U5D0E4"/>
<gene>
    <name evidence="2" type="ORF">AMTR_s00061p00088840</name>
</gene>
<dbReference type="EMBL" id="KI392075">
    <property type="protein sequence ID" value="ERN19056.1"/>
    <property type="molecule type" value="Genomic_DNA"/>
</dbReference>
<evidence type="ECO:0000313" key="2">
    <source>
        <dbReference type="EMBL" id="ERN19056.1"/>
    </source>
</evidence>
<name>U5D0E4_AMBTC</name>
<proteinExistence type="predicted"/>
<feature type="region of interest" description="Disordered" evidence="1">
    <location>
        <begin position="92"/>
        <end position="118"/>
    </location>
</feature>
<protein>
    <submittedName>
        <fullName evidence="2">Uncharacterized protein</fullName>
    </submittedName>
</protein>
<dbReference type="Gramene" id="ERN19056">
    <property type="protein sequence ID" value="ERN19056"/>
    <property type="gene ID" value="AMTR_s00061p00088840"/>
</dbReference>
<dbReference type="HOGENOM" id="CLU_1176825_0_0_1"/>